<reference evidence="1 2" key="1">
    <citation type="submission" date="2015-10" db="EMBL/GenBank/DDBJ databases">
        <title>Full genome of DAOMC 229536 Phialocephala scopiformis, a fungal endophyte of spruce producing the potent anti-insectan compound rugulosin.</title>
        <authorList>
            <consortium name="DOE Joint Genome Institute"/>
            <person name="Walker A.K."/>
            <person name="Frasz S.L."/>
            <person name="Seifert K.A."/>
            <person name="Miller J.D."/>
            <person name="Mondo S.J."/>
            <person name="Labutti K."/>
            <person name="Lipzen A."/>
            <person name="Dockter R."/>
            <person name="Kennedy M."/>
            <person name="Grigoriev I.V."/>
            <person name="Spatafora J.W."/>
        </authorList>
    </citation>
    <scope>NUCLEOTIDE SEQUENCE [LARGE SCALE GENOMIC DNA]</scope>
    <source>
        <strain evidence="1 2">CBS 120377</strain>
    </source>
</reference>
<dbReference type="RefSeq" id="XP_018076263.1">
    <property type="nucleotide sequence ID" value="XM_018207166.1"/>
</dbReference>
<dbReference type="KEGG" id="psco:LY89DRAFT_388678"/>
<dbReference type="GeneID" id="28816892"/>
<dbReference type="Proteomes" id="UP000070700">
    <property type="component" value="Unassembled WGS sequence"/>
</dbReference>
<evidence type="ECO:0000313" key="2">
    <source>
        <dbReference type="Proteomes" id="UP000070700"/>
    </source>
</evidence>
<dbReference type="InParanoid" id="A0A194XNZ4"/>
<gene>
    <name evidence="1" type="ORF">LY89DRAFT_388678</name>
</gene>
<dbReference type="EMBL" id="KQ947407">
    <property type="protein sequence ID" value="KUJ21908.1"/>
    <property type="molecule type" value="Genomic_DNA"/>
</dbReference>
<name>A0A194XNZ4_MOLSC</name>
<organism evidence="1 2">
    <name type="scientific">Mollisia scopiformis</name>
    <name type="common">Conifer needle endophyte fungus</name>
    <name type="synonym">Phialocephala scopiformis</name>
    <dbReference type="NCBI Taxonomy" id="149040"/>
    <lineage>
        <taxon>Eukaryota</taxon>
        <taxon>Fungi</taxon>
        <taxon>Dikarya</taxon>
        <taxon>Ascomycota</taxon>
        <taxon>Pezizomycotina</taxon>
        <taxon>Leotiomycetes</taxon>
        <taxon>Helotiales</taxon>
        <taxon>Mollisiaceae</taxon>
        <taxon>Mollisia</taxon>
    </lineage>
</organism>
<proteinExistence type="predicted"/>
<accession>A0A194XNZ4</accession>
<protein>
    <submittedName>
        <fullName evidence="1">Uncharacterized protein</fullName>
    </submittedName>
</protein>
<dbReference type="AlphaFoldDB" id="A0A194XNZ4"/>
<sequence>MLPPLTPPITCQVQGPSSNHNKGHLLLSPATLMLLYYSNLSWKTIMFLYPRLHAIESSLGMISLGCRPSIILQAGLLLTFYSSTLNSLL</sequence>
<evidence type="ECO:0000313" key="1">
    <source>
        <dbReference type="EMBL" id="KUJ21908.1"/>
    </source>
</evidence>
<keyword evidence="2" id="KW-1185">Reference proteome</keyword>